<gene>
    <name evidence="1" type="ORF">EV132_112153</name>
</gene>
<comment type="caution">
    <text evidence="1">The sequence shown here is derived from an EMBL/GenBank/DDBJ whole genome shotgun (WGS) entry which is preliminary data.</text>
</comment>
<accession>A0A4V2V8I8</accession>
<dbReference type="EMBL" id="SMBH01000012">
    <property type="protein sequence ID" value="TCU13455.1"/>
    <property type="molecule type" value="Genomic_DNA"/>
</dbReference>
<name>A0A4V2V8I8_RHISU</name>
<evidence type="ECO:0000313" key="1">
    <source>
        <dbReference type="EMBL" id="TCU13455.1"/>
    </source>
</evidence>
<protein>
    <submittedName>
        <fullName evidence="1">Uncharacterized protein</fullName>
    </submittedName>
</protein>
<dbReference type="AlphaFoldDB" id="A0A4V2V8I8"/>
<organism evidence="1 2">
    <name type="scientific">Rhizobium sullae</name>
    <name type="common">Rhizobium hedysari</name>
    <dbReference type="NCBI Taxonomy" id="50338"/>
    <lineage>
        <taxon>Bacteria</taxon>
        <taxon>Pseudomonadati</taxon>
        <taxon>Pseudomonadota</taxon>
        <taxon>Alphaproteobacteria</taxon>
        <taxon>Hyphomicrobiales</taxon>
        <taxon>Rhizobiaceae</taxon>
        <taxon>Rhizobium/Agrobacterium group</taxon>
        <taxon>Rhizobium</taxon>
    </lineage>
</organism>
<reference evidence="1 2" key="1">
    <citation type="submission" date="2019-03" db="EMBL/GenBank/DDBJ databases">
        <title>Genomic Encyclopedia of Type Strains, Phase IV (KMG-V): Genome sequencing to study the core and pangenomes of soil and plant-associated prokaryotes.</title>
        <authorList>
            <person name="Whitman W."/>
        </authorList>
    </citation>
    <scope>NUCLEOTIDE SEQUENCE [LARGE SCALE GENOMIC DNA]</scope>
    <source>
        <strain evidence="1 2">Hc14</strain>
    </source>
</reference>
<sequence>MTSPDRANAAAKACAVEFALLCHEKAGFGCENMRRVELQNRVYILQWLGSSAA</sequence>
<evidence type="ECO:0000313" key="2">
    <source>
        <dbReference type="Proteomes" id="UP000294576"/>
    </source>
</evidence>
<dbReference type="Proteomes" id="UP000294576">
    <property type="component" value="Unassembled WGS sequence"/>
</dbReference>
<proteinExistence type="predicted"/>